<reference evidence="4" key="1">
    <citation type="submission" date="2019-09" db="EMBL/GenBank/DDBJ databases">
        <title>Draft genome information of white flower Hibiscus syriacus.</title>
        <authorList>
            <person name="Kim Y.-M."/>
        </authorList>
    </citation>
    <scope>NUCLEOTIDE SEQUENCE [LARGE SCALE GENOMIC DNA]</scope>
    <source>
        <strain evidence="4">YM2019G1</strain>
    </source>
</reference>
<feature type="region of interest" description="Disordered" evidence="1">
    <location>
        <begin position="232"/>
        <end position="259"/>
    </location>
</feature>
<evidence type="ECO:0008006" key="6">
    <source>
        <dbReference type="Google" id="ProtNLM"/>
    </source>
</evidence>
<protein>
    <recommendedName>
        <fullName evidence="6">RRM domain-containing protein</fullName>
    </recommendedName>
</protein>
<dbReference type="SUPFAM" id="SSF54928">
    <property type="entry name" value="RNA-binding domain, RBD"/>
    <property type="match status" value="1"/>
</dbReference>
<name>A0A6A3D756_HIBSY</name>
<dbReference type="Proteomes" id="UP000436088">
    <property type="component" value="Unassembled WGS sequence"/>
</dbReference>
<dbReference type="AlphaFoldDB" id="A0A6A3D756"/>
<accession>A0A6A3D756</accession>
<proteinExistence type="predicted"/>
<dbReference type="Pfam" id="PF00076">
    <property type="entry name" value="RRM_1"/>
    <property type="match status" value="1"/>
</dbReference>
<gene>
    <name evidence="4" type="ORF">F3Y22_tig00000002pilonHSYRG00119</name>
</gene>
<dbReference type="InterPro" id="IPR035979">
    <property type="entry name" value="RBD_domain_sf"/>
</dbReference>
<dbReference type="InterPro" id="IPR012677">
    <property type="entry name" value="Nucleotide-bd_a/b_plait_sf"/>
</dbReference>
<dbReference type="EMBL" id="VEPZ02000001">
    <property type="protein sequence ID" value="KAE8736364.1"/>
    <property type="molecule type" value="Genomic_DNA"/>
</dbReference>
<evidence type="ECO:0000313" key="4">
    <source>
        <dbReference type="EMBL" id="KAE8736364.1"/>
    </source>
</evidence>
<dbReference type="Gene3D" id="3.30.70.330">
    <property type="match status" value="1"/>
</dbReference>
<evidence type="ECO:0000259" key="2">
    <source>
        <dbReference type="Pfam" id="PF00076"/>
    </source>
</evidence>
<dbReference type="GO" id="GO:0003723">
    <property type="term" value="F:RNA binding"/>
    <property type="evidence" value="ECO:0007669"/>
    <property type="project" value="InterPro"/>
</dbReference>
<dbReference type="Pfam" id="PF07727">
    <property type="entry name" value="RVT_2"/>
    <property type="match status" value="1"/>
</dbReference>
<comment type="caution">
    <text evidence="4">The sequence shown here is derived from an EMBL/GenBank/DDBJ whole genome shotgun (WGS) entry which is preliminary data.</text>
</comment>
<feature type="domain" description="RRM" evidence="2">
    <location>
        <begin position="6"/>
        <end position="71"/>
    </location>
</feature>
<organism evidence="4 5">
    <name type="scientific">Hibiscus syriacus</name>
    <name type="common">Rose of Sharon</name>
    <dbReference type="NCBI Taxonomy" id="106335"/>
    <lineage>
        <taxon>Eukaryota</taxon>
        <taxon>Viridiplantae</taxon>
        <taxon>Streptophyta</taxon>
        <taxon>Embryophyta</taxon>
        <taxon>Tracheophyta</taxon>
        <taxon>Spermatophyta</taxon>
        <taxon>Magnoliopsida</taxon>
        <taxon>eudicotyledons</taxon>
        <taxon>Gunneridae</taxon>
        <taxon>Pentapetalae</taxon>
        <taxon>rosids</taxon>
        <taxon>malvids</taxon>
        <taxon>Malvales</taxon>
        <taxon>Malvaceae</taxon>
        <taxon>Malvoideae</taxon>
        <taxon>Hibiscus</taxon>
    </lineage>
</organism>
<sequence length="528" mass="60188">MDNVHGYLSKRVSRRALRELFHYQGPVVRIFIPSIKNKPKYKASMFTFVQFANEDGLRKAIGNVMERGLMGEEYLVYMQPTIEMRNVWEMYIHPDELNWMKCSLTWIIKSSIELELMQKALFNDGIEVKFASWGYAWNSFPMAYYLIELWCSTFTLARIVLGKVAGRWGTLVCIQESTKNKEARLLVRVVSLFEVLNMITLGSYGRSLNENKLGSVFKKPIDFLEKAPEEASDDFLSKDASSEDKVGGRTRMEEDENEQPFGEARIRVDTWTEEENNLLDWELLSGIRGVVVSVRLLRNAEWSEKGRLILESDSSNALNCIKNPEASPVAFAHLVKEIAKRVLDYNVIIRHVQSISWEGDDLAKSGIGLATKVVNGKFLLKHGLGLNHVEHLKVFGSICFSHIPANMRSKLDEMAWKRIFMDILLNPRDQVQSNGTVFKHKARLVVKGYAQMGGVDYGDTFETVARLDTIRLLIAIAGQLGWNVFHLDVKSTFLNEDLEVDIYVNQPKGFVVAGKEHQVLLNTLLLLL</sequence>
<dbReference type="InterPro" id="IPR013103">
    <property type="entry name" value="RVT_2"/>
</dbReference>
<evidence type="ECO:0000256" key="1">
    <source>
        <dbReference type="SAM" id="MobiDB-lite"/>
    </source>
</evidence>
<feature type="domain" description="Reverse transcriptase Ty1/copia-type" evidence="3">
    <location>
        <begin position="436"/>
        <end position="519"/>
    </location>
</feature>
<keyword evidence="5" id="KW-1185">Reference proteome</keyword>
<evidence type="ECO:0000259" key="3">
    <source>
        <dbReference type="Pfam" id="PF07727"/>
    </source>
</evidence>
<dbReference type="InterPro" id="IPR000504">
    <property type="entry name" value="RRM_dom"/>
</dbReference>
<evidence type="ECO:0000313" key="5">
    <source>
        <dbReference type="Proteomes" id="UP000436088"/>
    </source>
</evidence>
<feature type="compositionally biased region" description="Basic and acidic residues" evidence="1">
    <location>
        <begin position="232"/>
        <end position="252"/>
    </location>
</feature>